<feature type="transmembrane region" description="Helical" evidence="1">
    <location>
        <begin position="20"/>
        <end position="42"/>
    </location>
</feature>
<dbReference type="EMBL" id="JACVQF010000187">
    <property type="protein sequence ID" value="MBD0420367.1"/>
    <property type="molecule type" value="Genomic_DNA"/>
</dbReference>
<evidence type="ECO:0000313" key="3">
    <source>
        <dbReference type="Proteomes" id="UP000621210"/>
    </source>
</evidence>
<reference evidence="2" key="1">
    <citation type="submission" date="2020-09" db="EMBL/GenBank/DDBJ databases">
        <title>Streptomyces grisecoloratus sp. nov., isolated from cotton soil.</title>
        <authorList>
            <person name="Xing L."/>
        </authorList>
    </citation>
    <scope>NUCLEOTIDE SEQUENCE</scope>
    <source>
        <strain evidence="2">TRM S81-3</strain>
    </source>
</reference>
<dbReference type="AlphaFoldDB" id="A0A926QRX1"/>
<keyword evidence="3" id="KW-1185">Reference proteome</keyword>
<feature type="transmembrane region" description="Helical" evidence="1">
    <location>
        <begin position="49"/>
        <end position="69"/>
    </location>
</feature>
<evidence type="ECO:0000256" key="1">
    <source>
        <dbReference type="SAM" id="Phobius"/>
    </source>
</evidence>
<protein>
    <submittedName>
        <fullName evidence="2">Uncharacterized protein</fullName>
    </submittedName>
</protein>
<reference evidence="2" key="2">
    <citation type="submission" date="2020-09" db="EMBL/GenBank/DDBJ databases">
        <authorList>
            <person name="Luo X."/>
        </authorList>
    </citation>
    <scope>NUCLEOTIDE SEQUENCE</scope>
    <source>
        <strain evidence="2">TRM S81-3</strain>
    </source>
</reference>
<sequence length="70" mass="6925">MSSAPSTPPDPQGPGPLLTLRTALLLLLAFVIGSLVAGLSYLSGTPVAGSILSGLLIAGGSVPVLHHLIQ</sequence>
<keyword evidence="1" id="KW-0812">Transmembrane</keyword>
<gene>
    <name evidence="2" type="ORF">H0H10_14645</name>
</gene>
<keyword evidence="1" id="KW-0472">Membrane</keyword>
<accession>A0A926QRX1</accession>
<organism evidence="2 3">
    <name type="scientific">Streptomyces griseicoloratus</name>
    <dbReference type="NCBI Taxonomy" id="2752516"/>
    <lineage>
        <taxon>Bacteria</taxon>
        <taxon>Bacillati</taxon>
        <taxon>Actinomycetota</taxon>
        <taxon>Actinomycetes</taxon>
        <taxon>Kitasatosporales</taxon>
        <taxon>Streptomycetaceae</taxon>
        <taxon>Streptomyces</taxon>
    </lineage>
</organism>
<keyword evidence="1" id="KW-1133">Transmembrane helix</keyword>
<name>A0A926QRX1_9ACTN</name>
<evidence type="ECO:0000313" key="2">
    <source>
        <dbReference type="EMBL" id="MBD0420367.1"/>
    </source>
</evidence>
<proteinExistence type="predicted"/>
<comment type="caution">
    <text evidence="2">The sequence shown here is derived from an EMBL/GenBank/DDBJ whole genome shotgun (WGS) entry which is preliminary data.</text>
</comment>
<dbReference type="Proteomes" id="UP000621210">
    <property type="component" value="Unassembled WGS sequence"/>
</dbReference>
<dbReference type="RefSeq" id="WP_188181358.1">
    <property type="nucleotide sequence ID" value="NZ_JACVQF010000187.1"/>
</dbReference>